<evidence type="ECO:0000313" key="3">
    <source>
        <dbReference type="Proteomes" id="UP000244932"/>
    </source>
</evidence>
<dbReference type="PANTHER" id="PTHR42923:SF17">
    <property type="entry name" value="AMINE OXIDASE DOMAIN-CONTAINING PROTEIN"/>
    <property type="match status" value="1"/>
</dbReference>
<name>A0A2R8ACV1_9RHOB</name>
<dbReference type="InterPro" id="IPR002937">
    <property type="entry name" value="Amino_oxidase"/>
</dbReference>
<dbReference type="RefSeq" id="WP_108782789.1">
    <property type="nucleotide sequence ID" value="NZ_OMKW01000003.1"/>
</dbReference>
<protein>
    <submittedName>
        <fullName evidence="2">Dehydrosqualene desaturase</fullName>
        <ecNumber evidence="2">1.3.8.2</ecNumber>
    </submittedName>
</protein>
<dbReference type="EC" id="1.3.8.2" evidence="2"/>
<keyword evidence="3" id="KW-1185">Reference proteome</keyword>
<dbReference type="SUPFAM" id="SSF51905">
    <property type="entry name" value="FAD/NAD(P)-binding domain"/>
    <property type="match status" value="1"/>
</dbReference>
<dbReference type="Gene3D" id="3.50.50.60">
    <property type="entry name" value="FAD/NAD(P)-binding domain"/>
    <property type="match status" value="1"/>
</dbReference>
<proteinExistence type="predicted"/>
<dbReference type="Proteomes" id="UP000244932">
    <property type="component" value="Unassembled WGS sequence"/>
</dbReference>
<evidence type="ECO:0000313" key="2">
    <source>
        <dbReference type="EMBL" id="SPF30064.1"/>
    </source>
</evidence>
<gene>
    <name evidence="2" type="primary">crtN</name>
    <name evidence="2" type="ORF">POI8812_02394</name>
</gene>
<dbReference type="Gene3D" id="1.10.405.20">
    <property type="match status" value="1"/>
</dbReference>
<sequence>MKIAVIGAGVAGMGAAYALSEDHDVTVFEKDNRFGGHANTVEVDGTAVDTGFIVYNYDNYPNLTGLFEHLDVPTKWSDMSFGMSINGGRTEYACDNPWKMFAQFTNLLRPSFINGVREILRFHREAEVDLRDGVLAGLTLGEYLFKRGYGPWIRDYFLLPMGGAIWSTPTGQMLDFPAENFVAFFANHELLNGMDPAKQWRTVDGGSREYVRRLTAKLPNAHRAAGVRSIRRVGGRPYLTLDDGTELQFDQVVIAAHGPQALAMLDADADAQERSILSNFKTSANLAVLHSDRRLMPKRKRVWSSWNFLSGGAEADATRPAPITYWMNRLQTLETRQDLFVSLNPEHLPEHGKLHGTFNYAHPLFTQEAFDAQSDIDAIQGRGGVWYAGAWLGYGFHEDGLRSGLRVAAALGSRPSWRGEEAEPIRSPMAVAAE</sequence>
<keyword evidence="2" id="KW-0560">Oxidoreductase</keyword>
<reference evidence="2 3" key="1">
    <citation type="submission" date="2018-03" db="EMBL/GenBank/DDBJ databases">
        <authorList>
            <person name="Keele B.F."/>
        </authorList>
    </citation>
    <scope>NUCLEOTIDE SEQUENCE [LARGE SCALE GENOMIC DNA]</scope>
    <source>
        <strain evidence="2 3">CeCT 8812</strain>
    </source>
</reference>
<dbReference type="InterPro" id="IPR050464">
    <property type="entry name" value="Zeta_carotene_desat/Oxidored"/>
</dbReference>
<organism evidence="2 3">
    <name type="scientific">Pontivivens insulae</name>
    <dbReference type="NCBI Taxonomy" id="1639689"/>
    <lineage>
        <taxon>Bacteria</taxon>
        <taxon>Pseudomonadati</taxon>
        <taxon>Pseudomonadota</taxon>
        <taxon>Alphaproteobacteria</taxon>
        <taxon>Rhodobacterales</taxon>
        <taxon>Paracoccaceae</taxon>
        <taxon>Pontivivens</taxon>
    </lineage>
</organism>
<dbReference type="GO" id="GO:0102223">
    <property type="term" value="F:4,4'-diapophytoene desaturase (4,4'-diaponeurosporene-forming)"/>
    <property type="evidence" value="ECO:0007669"/>
    <property type="project" value="UniProtKB-EC"/>
</dbReference>
<dbReference type="AlphaFoldDB" id="A0A2R8ACV1"/>
<dbReference type="PANTHER" id="PTHR42923">
    <property type="entry name" value="PROTOPORPHYRINOGEN OXIDASE"/>
    <property type="match status" value="1"/>
</dbReference>
<dbReference type="Pfam" id="PF01593">
    <property type="entry name" value="Amino_oxidase"/>
    <property type="match status" value="1"/>
</dbReference>
<evidence type="ECO:0000259" key="1">
    <source>
        <dbReference type="Pfam" id="PF01593"/>
    </source>
</evidence>
<accession>A0A2R8ACV1</accession>
<feature type="domain" description="Amine oxidase" evidence="1">
    <location>
        <begin position="10"/>
        <end position="299"/>
    </location>
</feature>
<dbReference type="InterPro" id="IPR036188">
    <property type="entry name" value="FAD/NAD-bd_sf"/>
</dbReference>
<dbReference type="Gene3D" id="3.30.70.1990">
    <property type="match status" value="1"/>
</dbReference>
<dbReference type="EMBL" id="OMKW01000003">
    <property type="protein sequence ID" value="SPF30064.1"/>
    <property type="molecule type" value="Genomic_DNA"/>
</dbReference>
<dbReference type="OrthoDB" id="20837at2"/>